<name>A0A0R3K3G7_CALMK</name>
<dbReference type="Gene3D" id="3.40.50.150">
    <property type="entry name" value="Vaccinia Virus protein VP39"/>
    <property type="match status" value="1"/>
</dbReference>
<dbReference type="InterPro" id="IPR029063">
    <property type="entry name" value="SAM-dependent_MTases_sf"/>
</dbReference>
<dbReference type="PANTHER" id="PTHR10509:SF14">
    <property type="entry name" value="CAFFEOYL-COA O-METHYLTRANSFERASE 3-RELATED"/>
    <property type="match status" value="1"/>
</dbReference>
<feature type="binding site" evidence="4">
    <location>
        <position position="39"/>
    </location>
    <ligand>
        <name>S-adenosyl-L-methionine</name>
        <dbReference type="ChEBI" id="CHEBI:59789"/>
    </ligand>
</feature>
<feature type="binding site" evidence="4">
    <location>
        <position position="157"/>
    </location>
    <ligand>
        <name>Mg(2+)</name>
        <dbReference type="ChEBI" id="CHEBI:18420"/>
    </ligand>
</feature>
<keyword evidence="4" id="KW-0479">Metal-binding</keyword>
<protein>
    <recommendedName>
        <fullName evidence="4">tRNA 5-hydroxyuridine methyltransferase</fullName>
        <ecNumber evidence="4">2.1.1.-</ecNumber>
    </recommendedName>
    <alternativeName>
        <fullName evidence="4">ho5U methyltransferase</fullName>
    </alternativeName>
</protein>
<evidence type="ECO:0000256" key="3">
    <source>
        <dbReference type="ARBA" id="ARBA00022691"/>
    </source>
</evidence>
<feature type="binding site" evidence="4">
    <location>
        <begin position="113"/>
        <end position="114"/>
    </location>
    <ligand>
        <name>S-adenosyl-L-methionine</name>
        <dbReference type="ChEBI" id="CHEBI:59789"/>
    </ligand>
</feature>
<dbReference type="RefSeq" id="WP_057978426.1">
    <property type="nucleotide sequence ID" value="NZ_LKHP01000006.1"/>
</dbReference>
<evidence type="ECO:0000313" key="6">
    <source>
        <dbReference type="Proteomes" id="UP000052015"/>
    </source>
</evidence>
<feature type="binding site" evidence="4">
    <location>
        <position position="158"/>
    </location>
    <ligand>
        <name>Mg(2+)</name>
        <dbReference type="ChEBI" id="CHEBI:18420"/>
    </ligand>
</feature>
<dbReference type="GO" id="GO:0016300">
    <property type="term" value="F:tRNA (uridine) methyltransferase activity"/>
    <property type="evidence" value="ECO:0007669"/>
    <property type="project" value="UniProtKB-UniRule"/>
</dbReference>
<accession>A0A0R3K3G7</accession>
<dbReference type="GO" id="GO:0030488">
    <property type="term" value="P:tRNA methylation"/>
    <property type="evidence" value="ECO:0007669"/>
    <property type="project" value="UniProtKB-UniRule"/>
</dbReference>
<dbReference type="AlphaFoldDB" id="A0A0R3K3G7"/>
<keyword evidence="6" id="KW-1185">Reference proteome</keyword>
<comment type="caution">
    <text evidence="5">The sequence shown here is derived from an EMBL/GenBank/DDBJ whole genome shotgun (WGS) entry which is preliminary data.</text>
</comment>
<dbReference type="HAMAP" id="MF_02217">
    <property type="entry name" value="TrmR_methyltr"/>
    <property type="match status" value="1"/>
</dbReference>
<dbReference type="PROSITE" id="PS51682">
    <property type="entry name" value="SAM_OMT_I"/>
    <property type="match status" value="1"/>
</dbReference>
<keyword evidence="2 4" id="KW-0808">Transferase</keyword>
<dbReference type="InterPro" id="IPR050362">
    <property type="entry name" value="Cation-dep_OMT"/>
</dbReference>
<dbReference type="Pfam" id="PF01596">
    <property type="entry name" value="Methyltransf_3"/>
    <property type="match status" value="1"/>
</dbReference>
<dbReference type="EC" id="2.1.1.-" evidence="4"/>
<keyword evidence="4" id="KW-0819">tRNA processing</keyword>
<comment type="similarity">
    <text evidence="4">Belongs to the class I-like SAM-binding methyltransferase superfamily. Cation-dependent O-methyltransferase family.</text>
</comment>
<evidence type="ECO:0000256" key="1">
    <source>
        <dbReference type="ARBA" id="ARBA00022603"/>
    </source>
</evidence>
<keyword evidence="4" id="KW-0460">Magnesium</keyword>
<keyword evidence="1 4" id="KW-0489">Methyltransferase</keyword>
<comment type="catalytic activity">
    <reaction evidence="4">
        <text>5-hydroxyuridine(34) in tRNA + S-adenosyl-L-methionine = 5-methoxyuridine(34) in tRNA + S-adenosyl-L-homocysteine + H(+)</text>
        <dbReference type="Rhea" id="RHEA:60524"/>
        <dbReference type="Rhea" id="RHEA-COMP:13381"/>
        <dbReference type="Rhea" id="RHEA-COMP:15591"/>
        <dbReference type="ChEBI" id="CHEBI:15378"/>
        <dbReference type="ChEBI" id="CHEBI:57856"/>
        <dbReference type="ChEBI" id="CHEBI:59789"/>
        <dbReference type="ChEBI" id="CHEBI:136877"/>
        <dbReference type="ChEBI" id="CHEBI:143860"/>
    </reaction>
</comment>
<dbReference type="STRING" id="908809.ABG79_01354"/>
<keyword evidence="3 4" id="KW-0949">S-adenosyl-L-methionine</keyword>
<dbReference type="Proteomes" id="UP000052015">
    <property type="component" value="Unassembled WGS sequence"/>
</dbReference>
<reference evidence="5 6" key="1">
    <citation type="submission" date="2015-09" db="EMBL/GenBank/DDBJ databases">
        <title>Draft genome sequence of a Caloramator mitchellensis, a moderate thermophile from the Great Artesian Basin of Australia.</title>
        <authorList>
            <person name="Patel B.K."/>
        </authorList>
    </citation>
    <scope>NUCLEOTIDE SEQUENCE [LARGE SCALE GENOMIC DNA]</scope>
    <source>
        <strain evidence="5 6">VF08</strain>
    </source>
</reference>
<organism evidence="5 6">
    <name type="scientific">Caloramator mitchellensis</name>
    <dbReference type="NCBI Taxonomy" id="908809"/>
    <lineage>
        <taxon>Bacteria</taxon>
        <taxon>Bacillati</taxon>
        <taxon>Bacillota</taxon>
        <taxon>Clostridia</taxon>
        <taxon>Eubacteriales</taxon>
        <taxon>Clostridiaceae</taxon>
        <taxon>Caloramator</taxon>
    </lineage>
</organism>
<evidence type="ECO:0000256" key="2">
    <source>
        <dbReference type="ARBA" id="ARBA00022679"/>
    </source>
</evidence>
<comment type="subunit">
    <text evidence="4">Homodimer.</text>
</comment>
<dbReference type="GO" id="GO:0008757">
    <property type="term" value="F:S-adenosylmethionine-dependent methyltransferase activity"/>
    <property type="evidence" value="ECO:0007669"/>
    <property type="project" value="TreeGrafter"/>
</dbReference>
<dbReference type="PATRIC" id="fig|908809.3.peg.1363"/>
<gene>
    <name evidence="4" type="primary">trmR</name>
    <name evidence="5" type="ORF">ABG79_01354</name>
</gene>
<sequence>MSNIVHDYIEEYIRELIPGNTGLIKELEEYAAANDVPIVHKEVVKLMSILIKSHDINNILEVGAAIGYSSIVMANAGASRIITIERDDEMYNKAIENIRNANLTDKINVIKGDALEELKKLEGKYDMIFLDAAKGHYIHFLPECLRLLKQGGLLISDNVLFRGMIATNDLVKRRKITIVKRLRKYLTTISNMPELETVVLPIGDGLAISLKVAEVKK</sequence>
<dbReference type="PANTHER" id="PTHR10509">
    <property type="entry name" value="O-METHYLTRANSFERASE-RELATED"/>
    <property type="match status" value="1"/>
</dbReference>
<feature type="binding site" evidence="4">
    <location>
        <position position="131"/>
    </location>
    <ligand>
        <name>S-adenosyl-L-methionine</name>
        <dbReference type="ChEBI" id="CHEBI:59789"/>
    </ligand>
</feature>
<dbReference type="InterPro" id="IPR043675">
    <property type="entry name" value="TrmR_methyltr"/>
</dbReference>
<dbReference type="InterPro" id="IPR002935">
    <property type="entry name" value="SAM_O-MeTrfase"/>
</dbReference>
<feature type="binding site" evidence="4">
    <location>
        <position position="85"/>
    </location>
    <ligand>
        <name>S-adenosyl-L-methionine</name>
        <dbReference type="ChEBI" id="CHEBI:59789"/>
    </ligand>
</feature>
<proteinExistence type="inferred from homology"/>
<evidence type="ECO:0000313" key="5">
    <source>
        <dbReference type="EMBL" id="KRQ86863.1"/>
    </source>
</evidence>
<dbReference type="OrthoDB" id="9799672at2"/>
<dbReference type="CDD" id="cd02440">
    <property type="entry name" value="AdoMet_MTases"/>
    <property type="match status" value="1"/>
</dbReference>
<feature type="binding site" evidence="4">
    <location>
        <position position="131"/>
    </location>
    <ligand>
        <name>Mg(2+)</name>
        <dbReference type="ChEBI" id="CHEBI:18420"/>
    </ligand>
</feature>
<comment type="function">
    <text evidence="4">Catalyzes the methylation of 5-hydroxyuridine (ho5U) to form 5-methoxyuridine (mo5U) at position 34 in tRNAs.</text>
</comment>
<feature type="binding site" evidence="4">
    <location>
        <position position="69"/>
    </location>
    <ligand>
        <name>S-adenosyl-L-methionine</name>
        <dbReference type="ChEBI" id="CHEBI:59789"/>
    </ligand>
</feature>
<dbReference type="EMBL" id="LKHP01000006">
    <property type="protein sequence ID" value="KRQ86863.1"/>
    <property type="molecule type" value="Genomic_DNA"/>
</dbReference>
<dbReference type="GO" id="GO:0000287">
    <property type="term" value="F:magnesium ion binding"/>
    <property type="evidence" value="ECO:0007669"/>
    <property type="project" value="UniProtKB-UniRule"/>
</dbReference>
<dbReference type="SUPFAM" id="SSF53335">
    <property type="entry name" value="S-adenosyl-L-methionine-dependent methyltransferases"/>
    <property type="match status" value="1"/>
</dbReference>
<dbReference type="GO" id="GO:0008171">
    <property type="term" value="F:O-methyltransferase activity"/>
    <property type="evidence" value="ECO:0007669"/>
    <property type="project" value="InterPro"/>
</dbReference>
<evidence type="ECO:0000256" key="4">
    <source>
        <dbReference type="HAMAP-Rule" id="MF_02217"/>
    </source>
</evidence>